<dbReference type="PROSITE" id="PS00216">
    <property type="entry name" value="SUGAR_TRANSPORT_1"/>
    <property type="match status" value="1"/>
</dbReference>
<dbReference type="Gene3D" id="1.20.1250.20">
    <property type="entry name" value="MFS general substrate transporter like domains"/>
    <property type="match status" value="1"/>
</dbReference>
<dbReference type="GO" id="GO:0005366">
    <property type="term" value="F:myo-inositol:proton symporter activity"/>
    <property type="evidence" value="ECO:0007669"/>
    <property type="project" value="TreeGrafter"/>
</dbReference>
<protein>
    <submittedName>
        <fullName evidence="10">Major facilitator superfamily (MFS) profile domain-containing protein</fullName>
    </submittedName>
</protein>
<feature type="transmembrane region" description="Helical" evidence="7">
    <location>
        <begin position="156"/>
        <end position="179"/>
    </location>
</feature>
<evidence type="ECO:0000256" key="2">
    <source>
        <dbReference type="ARBA" id="ARBA00010992"/>
    </source>
</evidence>
<feature type="transmembrane region" description="Helical" evidence="7">
    <location>
        <begin position="123"/>
        <end position="144"/>
    </location>
</feature>
<dbReference type="InterPro" id="IPR036259">
    <property type="entry name" value="MFS_trans_sf"/>
</dbReference>
<dbReference type="Proteomes" id="UP000887540">
    <property type="component" value="Unplaced"/>
</dbReference>
<evidence type="ECO:0000256" key="6">
    <source>
        <dbReference type="ARBA" id="ARBA00023136"/>
    </source>
</evidence>
<feature type="transmembrane region" description="Helical" evidence="7">
    <location>
        <begin position="66"/>
        <end position="87"/>
    </location>
</feature>
<dbReference type="SUPFAM" id="SSF103473">
    <property type="entry name" value="MFS general substrate transporter"/>
    <property type="match status" value="1"/>
</dbReference>
<evidence type="ECO:0000256" key="1">
    <source>
        <dbReference type="ARBA" id="ARBA00004141"/>
    </source>
</evidence>
<accession>A0A914E4X7</accession>
<feature type="transmembrane region" description="Helical" evidence="7">
    <location>
        <begin position="24"/>
        <end position="46"/>
    </location>
</feature>
<keyword evidence="6 7" id="KW-0472">Membrane</keyword>
<feature type="domain" description="Major facilitator superfamily (MFS) profile" evidence="8">
    <location>
        <begin position="29"/>
        <end position="183"/>
    </location>
</feature>
<keyword evidence="3" id="KW-0813">Transport</keyword>
<evidence type="ECO:0000256" key="7">
    <source>
        <dbReference type="SAM" id="Phobius"/>
    </source>
</evidence>
<reference evidence="10" key="1">
    <citation type="submission" date="2022-11" db="UniProtKB">
        <authorList>
            <consortium name="WormBaseParasite"/>
        </authorList>
    </citation>
    <scope>IDENTIFICATION</scope>
</reference>
<comment type="subcellular location">
    <subcellularLocation>
        <location evidence="1">Membrane</location>
        <topology evidence="1">Multi-pass membrane protein</topology>
    </subcellularLocation>
</comment>
<dbReference type="Pfam" id="PF00083">
    <property type="entry name" value="Sugar_tr"/>
    <property type="match status" value="1"/>
</dbReference>
<keyword evidence="4 7" id="KW-0812">Transmembrane</keyword>
<evidence type="ECO:0000256" key="5">
    <source>
        <dbReference type="ARBA" id="ARBA00022989"/>
    </source>
</evidence>
<feature type="transmembrane region" description="Helical" evidence="7">
    <location>
        <begin position="99"/>
        <end position="117"/>
    </location>
</feature>
<dbReference type="PROSITE" id="PS00217">
    <property type="entry name" value="SUGAR_TRANSPORT_2"/>
    <property type="match status" value="1"/>
</dbReference>
<keyword evidence="9" id="KW-1185">Reference proteome</keyword>
<organism evidence="9 10">
    <name type="scientific">Acrobeloides nanus</name>
    <dbReference type="NCBI Taxonomy" id="290746"/>
    <lineage>
        <taxon>Eukaryota</taxon>
        <taxon>Metazoa</taxon>
        <taxon>Ecdysozoa</taxon>
        <taxon>Nematoda</taxon>
        <taxon>Chromadorea</taxon>
        <taxon>Rhabditida</taxon>
        <taxon>Tylenchina</taxon>
        <taxon>Cephalobomorpha</taxon>
        <taxon>Cephaloboidea</taxon>
        <taxon>Cephalobidae</taxon>
        <taxon>Acrobeloides</taxon>
    </lineage>
</organism>
<dbReference type="InterPro" id="IPR050814">
    <property type="entry name" value="Myo-inositol_Transporter"/>
</dbReference>
<dbReference type="PANTHER" id="PTHR48020:SF12">
    <property type="entry name" value="PROTON MYO-INOSITOL COTRANSPORTER"/>
    <property type="match status" value="1"/>
</dbReference>
<dbReference type="PROSITE" id="PS50850">
    <property type="entry name" value="MFS"/>
    <property type="match status" value="1"/>
</dbReference>
<proteinExistence type="inferred from homology"/>
<evidence type="ECO:0000313" key="10">
    <source>
        <dbReference type="WBParaSite" id="ACRNAN_scaffold5711.g23553.t1"/>
    </source>
</evidence>
<evidence type="ECO:0000259" key="8">
    <source>
        <dbReference type="PROSITE" id="PS50850"/>
    </source>
</evidence>
<dbReference type="InterPro" id="IPR005829">
    <property type="entry name" value="Sugar_transporter_CS"/>
</dbReference>
<evidence type="ECO:0000256" key="3">
    <source>
        <dbReference type="ARBA" id="ARBA00022448"/>
    </source>
</evidence>
<dbReference type="InterPro" id="IPR003663">
    <property type="entry name" value="Sugar/inositol_transpt"/>
</dbReference>
<dbReference type="GO" id="GO:0016324">
    <property type="term" value="C:apical plasma membrane"/>
    <property type="evidence" value="ECO:0007669"/>
    <property type="project" value="TreeGrafter"/>
</dbReference>
<dbReference type="InterPro" id="IPR020846">
    <property type="entry name" value="MFS_dom"/>
</dbReference>
<dbReference type="PRINTS" id="PR00171">
    <property type="entry name" value="SUGRTRNSPORT"/>
</dbReference>
<comment type="similarity">
    <text evidence="2">Belongs to the major facilitator superfamily. Sugar transporter (TC 2.A.1.1) family.</text>
</comment>
<keyword evidence="5 7" id="KW-1133">Transmembrane helix</keyword>
<evidence type="ECO:0000256" key="4">
    <source>
        <dbReference type="ARBA" id="ARBA00022692"/>
    </source>
</evidence>
<dbReference type="WBParaSite" id="ACRNAN_scaffold5711.g23553.t1">
    <property type="protein sequence ID" value="ACRNAN_scaffold5711.g23553.t1"/>
    <property type="gene ID" value="ACRNAN_scaffold5711.g23553"/>
</dbReference>
<sequence length="183" mass="19255">MPPMGSAMPSSNIQKPAHKPKLGFFIYILASMAVIGSYLFGYGTGIVSDAMIYVARNKGMNPLDDLWHEIIVSCTMGAAGIGALIGGPLSDKFGRKKSIVISSINFTIGSIICAVAFNKYILLIGRLFVGFAIGISSMVVPVYVSEASPASIRGTLGVAFQLFLVFGLLSANELVGLLVESGE</sequence>
<dbReference type="InterPro" id="IPR005828">
    <property type="entry name" value="MFS_sugar_transport-like"/>
</dbReference>
<name>A0A914E4X7_9BILA</name>
<dbReference type="PANTHER" id="PTHR48020">
    <property type="entry name" value="PROTON MYO-INOSITOL COTRANSPORTER"/>
    <property type="match status" value="1"/>
</dbReference>
<evidence type="ECO:0000313" key="9">
    <source>
        <dbReference type="Proteomes" id="UP000887540"/>
    </source>
</evidence>
<dbReference type="AlphaFoldDB" id="A0A914E4X7"/>